<proteinExistence type="predicted"/>
<feature type="transmembrane region" description="Helical" evidence="1">
    <location>
        <begin position="77"/>
        <end position="103"/>
    </location>
</feature>
<protein>
    <submittedName>
        <fullName evidence="2">Uncharacterized protein</fullName>
    </submittedName>
</protein>
<sequence>MVAAALAPAGAEAQLVVALGAAGAVAELDDEDRAELELIRAKEDTSVAFYVSGAVFASGGVPAVIWGAVTYADDGDVWGVIALSIGTVACVAAVAYFAVALGYDFGADGQRHRWLRESGLVVDVALHDGGGGLTLAGTF</sequence>
<keyword evidence="1" id="KW-0472">Membrane</keyword>
<dbReference type="AlphaFoldDB" id="A0A0F6W8A7"/>
<keyword evidence="3" id="KW-1185">Reference proteome</keyword>
<evidence type="ECO:0000256" key="1">
    <source>
        <dbReference type="SAM" id="Phobius"/>
    </source>
</evidence>
<name>A0A0F6W8A7_9BACT</name>
<organism evidence="2 3">
    <name type="scientific">Sandaracinus amylolyticus</name>
    <dbReference type="NCBI Taxonomy" id="927083"/>
    <lineage>
        <taxon>Bacteria</taxon>
        <taxon>Pseudomonadati</taxon>
        <taxon>Myxococcota</taxon>
        <taxon>Polyangia</taxon>
        <taxon>Polyangiales</taxon>
        <taxon>Sandaracinaceae</taxon>
        <taxon>Sandaracinus</taxon>
    </lineage>
</organism>
<keyword evidence="1" id="KW-0812">Transmembrane</keyword>
<gene>
    <name evidence="2" type="ORF">DB32_007007</name>
</gene>
<reference evidence="2 3" key="1">
    <citation type="submission" date="2015-03" db="EMBL/GenBank/DDBJ databases">
        <title>Genome assembly of Sandaracinus amylolyticus DSM 53668.</title>
        <authorList>
            <person name="Sharma G."/>
            <person name="Subramanian S."/>
        </authorList>
    </citation>
    <scope>NUCLEOTIDE SEQUENCE [LARGE SCALE GENOMIC DNA]</scope>
    <source>
        <strain evidence="2 3">DSM 53668</strain>
    </source>
</reference>
<dbReference type="EMBL" id="CP011125">
    <property type="protein sequence ID" value="AKF09858.1"/>
    <property type="molecule type" value="Genomic_DNA"/>
</dbReference>
<keyword evidence="1" id="KW-1133">Transmembrane helix</keyword>
<dbReference type="Proteomes" id="UP000034883">
    <property type="component" value="Chromosome"/>
</dbReference>
<evidence type="ECO:0000313" key="2">
    <source>
        <dbReference type="EMBL" id="AKF09858.1"/>
    </source>
</evidence>
<feature type="transmembrane region" description="Helical" evidence="1">
    <location>
        <begin position="47"/>
        <end position="71"/>
    </location>
</feature>
<dbReference type="STRING" id="927083.DB32_007007"/>
<evidence type="ECO:0000313" key="3">
    <source>
        <dbReference type="Proteomes" id="UP000034883"/>
    </source>
</evidence>
<dbReference type="KEGG" id="samy:DB32_007007"/>
<accession>A0A0F6W8A7</accession>